<dbReference type="VEuPathDB" id="VectorBase:AARA014080"/>
<dbReference type="Proteomes" id="UP000075840">
    <property type="component" value="Unassembled WGS sequence"/>
</dbReference>
<evidence type="ECO:0000313" key="2">
    <source>
        <dbReference type="Proteomes" id="UP000075840"/>
    </source>
</evidence>
<dbReference type="AlphaFoldDB" id="A0A182IF05"/>
<reference evidence="1" key="1">
    <citation type="submission" date="2022-08" db="UniProtKB">
        <authorList>
            <consortium name="EnsemblMetazoa"/>
        </authorList>
    </citation>
    <scope>IDENTIFICATION</scope>
    <source>
        <strain evidence="1">Dongola</strain>
    </source>
</reference>
<dbReference type="EnsemblMetazoa" id="AARA014080-RA">
    <property type="protein sequence ID" value="AARA014080-PA"/>
    <property type="gene ID" value="AARA014080"/>
</dbReference>
<sequence length="62" mass="7380">MAYQTKAAGNILLYQSDTFCCRTMERPATKAGGLLVWQQNYQKFKWLFHDDDPHYFKAHEYC</sequence>
<accession>A0A182IF05</accession>
<proteinExistence type="predicted"/>
<keyword evidence="2" id="KW-1185">Reference proteome</keyword>
<dbReference type="EMBL" id="APCN01002426">
    <property type="status" value="NOT_ANNOTATED_CDS"/>
    <property type="molecule type" value="Genomic_DNA"/>
</dbReference>
<protein>
    <submittedName>
        <fullName evidence="1">Uncharacterized protein</fullName>
    </submittedName>
</protein>
<evidence type="ECO:0000313" key="1">
    <source>
        <dbReference type="EnsemblMetazoa" id="AARA014080-PA"/>
    </source>
</evidence>
<organism evidence="1 2">
    <name type="scientific">Anopheles arabiensis</name>
    <name type="common">Mosquito</name>
    <dbReference type="NCBI Taxonomy" id="7173"/>
    <lineage>
        <taxon>Eukaryota</taxon>
        <taxon>Metazoa</taxon>
        <taxon>Ecdysozoa</taxon>
        <taxon>Arthropoda</taxon>
        <taxon>Hexapoda</taxon>
        <taxon>Insecta</taxon>
        <taxon>Pterygota</taxon>
        <taxon>Neoptera</taxon>
        <taxon>Endopterygota</taxon>
        <taxon>Diptera</taxon>
        <taxon>Nematocera</taxon>
        <taxon>Culicoidea</taxon>
        <taxon>Culicidae</taxon>
        <taxon>Anophelinae</taxon>
        <taxon>Anopheles</taxon>
    </lineage>
</organism>
<name>A0A182IF05_ANOAR</name>